<dbReference type="GO" id="GO:0005952">
    <property type="term" value="C:cAMP-dependent protein kinase complex"/>
    <property type="evidence" value="ECO:0007669"/>
    <property type="project" value="TreeGrafter"/>
</dbReference>
<reference evidence="7 8" key="1">
    <citation type="submission" date="2011-07" db="EMBL/GenBank/DDBJ databases">
        <authorList>
            <person name="Coyne R."/>
            <person name="Brami D."/>
            <person name="Johnson J."/>
            <person name="Hostetler J."/>
            <person name="Hannick L."/>
            <person name="Clark T."/>
            <person name="Cassidy-Hanley D."/>
            <person name="Inman J."/>
        </authorList>
    </citation>
    <scope>NUCLEOTIDE SEQUENCE [LARGE SCALE GENOMIC DNA]</scope>
    <source>
        <strain evidence="7 8">G5</strain>
    </source>
</reference>
<dbReference type="eggNOG" id="KOG0614">
    <property type="taxonomic scope" value="Eukaryota"/>
</dbReference>
<evidence type="ECO:0000256" key="4">
    <source>
        <dbReference type="ARBA" id="ARBA00022777"/>
    </source>
</evidence>
<gene>
    <name evidence="7" type="ORF">IMG5_119710</name>
</gene>
<keyword evidence="4 7" id="KW-0418">Kinase</keyword>
<dbReference type="OMA" id="ICDDEAC"/>
<dbReference type="InterPro" id="IPR000719">
    <property type="entry name" value="Prot_kinase_dom"/>
</dbReference>
<evidence type="ECO:0000256" key="2">
    <source>
        <dbReference type="ARBA" id="ARBA00022679"/>
    </source>
</evidence>
<dbReference type="PANTHER" id="PTHR24353:SF37">
    <property type="entry name" value="CAMP-DEPENDENT PROTEIN KINASE CATALYTIC SUBUNIT PRKX"/>
    <property type="match status" value="1"/>
</dbReference>
<sequence length="136" mass="15982">MVDKQGYLKLIDLGSAKIMQNNSGFLQRTFTLIGTPHYMAPEIISGQGYSYPVDIWSMGIILYEFMCGQVPFGEECEDPYEIYEYIVRKDISFPSYMEDQQGQKLIRQFLNKVPEIRLGGSYYILKNNEWFKNFDW</sequence>
<organism evidence="7 8">
    <name type="scientific">Ichthyophthirius multifiliis</name>
    <name type="common">White spot disease agent</name>
    <name type="synonym">Ich</name>
    <dbReference type="NCBI Taxonomy" id="5932"/>
    <lineage>
        <taxon>Eukaryota</taxon>
        <taxon>Sar</taxon>
        <taxon>Alveolata</taxon>
        <taxon>Ciliophora</taxon>
        <taxon>Intramacronucleata</taxon>
        <taxon>Oligohymenophorea</taxon>
        <taxon>Hymenostomatida</taxon>
        <taxon>Ophryoglenina</taxon>
        <taxon>Ichthyophthirius</taxon>
    </lineage>
</organism>
<name>G0QUV3_ICHMU</name>
<dbReference type="EC" id="2.7.11.1" evidence="7"/>
<keyword evidence="3" id="KW-0547">Nucleotide-binding</keyword>
<dbReference type="Gene3D" id="1.10.510.10">
    <property type="entry name" value="Transferase(Phosphotransferase) domain 1"/>
    <property type="match status" value="1"/>
</dbReference>
<keyword evidence="2 7" id="KW-0808">Transferase</keyword>
<evidence type="ECO:0000256" key="3">
    <source>
        <dbReference type="ARBA" id="ARBA00022741"/>
    </source>
</evidence>
<dbReference type="InParanoid" id="G0QUV3"/>
<dbReference type="PROSITE" id="PS50011">
    <property type="entry name" value="PROTEIN_KINASE_DOM"/>
    <property type="match status" value="1"/>
</dbReference>
<dbReference type="Proteomes" id="UP000008983">
    <property type="component" value="Unassembled WGS sequence"/>
</dbReference>
<evidence type="ECO:0000313" key="8">
    <source>
        <dbReference type="Proteomes" id="UP000008983"/>
    </source>
</evidence>
<dbReference type="Pfam" id="PF00069">
    <property type="entry name" value="Pkinase"/>
    <property type="match status" value="1"/>
</dbReference>
<dbReference type="AlphaFoldDB" id="G0QUV3"/>
<dbReference type="EMBL" id="GL983924">
    <property type="protein sequence ID" value="EGR31003.1"/>
    <property type="molecule type" value="Genomic_DNA"/>
</dbReference>
<dbReference type="SMART" id="SM00220">
    <property type="entry name" value="S_TKc"/>
    <property type="match status" value="1"/>
</dbReference>
<dbReference type="OrthoDB" id="417954at2759"/>
<evidence type="ECO:0000313" key="7">
    <source>
        <dbReference type="EMBL" id="EGR31003.1"/>
    </source>
</evidence>
<proteinExistence type="predicted"/>
<dbReference type="SUPFAM" id="SSF56112">
    <property type="entry name" value="Protein kinase-like (PK-like)"/>
    <property type="match status" value="1"/>
</dbReference>
<feature type="non-terminal residue" evidence="7">
    <location>
        <position position="136"/>
    </location>
</feature>
<evidence type="ECO:0000256" key="1">
    <source>
        <dbReference type="ARBA" id="ARBA00022527"/>
    </source>
</evidence>
<accession>G0QUV3</accession>
<dbReference type="RefSeq" id="XP_004034489.1">
    <property type="nucleotide sequence ID" value="XM_004034441.1"/>
</dbReference>
<keyword evidence="8" id="KW-1185">Reference proteome</keyword>
<evidence type="ECO:0000259" key="6">
    <source>
        <dbReference type="PROSITE" id="PS50011"/>
    </source>
</evidence>
<protein>
    <submittedName>
        <fullName evidence="7">Protein kinase domain protein</fullName>
        <ecNumber evidence="7">2.7.11.1</ecNumber>
    </submittedName>
</protein>
<dbReference type="GO" id="GO:0004691">
    <property type="term" value="F:cAMP-dependent protein kinase activity"/>
    <property type="evidence" value="ECO:0007669"/>
    <property type="project" value="TreeGrafter"/>
</dbReference>
<dbReference type="STRING" id="857967.G0QUV3"/>
<feature type="domain" description="Protein kinase" evidence="6">
    <location>
        <begin position="1"/>
        <end position="131"/>
    </location>
</feature>
<keyword evidence="1" id="KW-0723">Serine/threonine-protein kinase</keyword>
<dbReference type="GeneID" id="14907130"/>
<dbReference type="PANTHER" id="PTHR24353">
    <property type="entry name" value="CYCLIC NUCLEOTIDE-DEPENDENT PROTEIN KINASE"/>
    <property type="match status" value="1"/>
</dbReference>
<dbReference type="GO" id="GO:0005524">
    <property type="term" value="F:ATP binding"/>
    <property type="evidence" value="ECO:0007669"/>
    <property type="project" value="UniProtKB-KW"/>
</dbReference>
<keyword evidence="5" id="KW-0067">ATP-binding</keyword>
<evidence type="ECO:0000256" key="5">
    <source>
        <dbReference type="ARBA" id="ARBA00022840"/>
    </source>
</evidence>
<dbReference type="InterPro" id="IPR011009">
    <property type="entry name" value="Kinase-like_dom_sf"/>
</dbReference>